<evidence type="ECO:0000256" key="1">
    <source>
        <dbReference type="SAM" id="Phobius"/>
    </source>
</evidence>
<dbReference type="RefSeq" id="WP_038246108.1">
    <property type="nucleotide sequence ID" value="NZ_CAWLZI010000125.1"/>
</dbReference>
<proteinExistence type="predicted"/>
<sequence>MAKKNIEELMKESGFTFKDIKLLKSINKKHDTTLLDEMINLESRFYRLLFLLPLSFLVLAFFFLMAGEANVIGFVISIIILIPPALFITSFKLSYKSFIFMRKYKRL</sequence>
<evidence type="ECO:0000313" key="3">
    <source>
        <dbReference type="Proteomes" id="UP000028500"/>
    </source>
</evidence>
<evidence type="ECO:0000313" key="2">
    <source>
        <dbReference type="EMBL" id="CDH18534.1"/>
    </source>
</evidence>
<dbReference type="Proteomes" id="UP000028500">
    <property type="component" value="Unassembled WGS sequence"/>
</dbReference>
<name>A0A077PFQ8_XENBV</name>
<dbReference type="HOGENOM" id="CLU_158506_1_0_6"/>
<gene>
    <name evidence="2" type="ORF">XBKQ1_1300002</name>
</gene>
<dbReference type="AlphaFoldDB" id="A0A077PFQ8"/>
<keyword evidence="3" id="KW-1185">Reference proteome</keyword>
<keyword evidence="1" id="KW-0472">Membrane</keyword>
<feature type="transmembrane region" description="Helical" evidence="1">
    <location>
        <begin position="71"/>
        <end position="95"/>
    </location>
</feature>
<protein>
    <submittedName>
        <fullName evidence="2">Uncharacterized protein</fullName>
    </submittedName>
</protein>
<organism evidence="2 3">
    <name type="scientific">Xenorhabdus bovienii str. kraussei Quebec</name>
    <dbReference type="NCBI Taxonomy" id="1398203"/>
    <lineage>
        <taxon>Bacteria</taxon>
        <taxon>Pseudomonadati</taxon>
        <taxon>Pseudomonadota</taxon>
        <taxon>Gammaproteobacteria</taxon>
        <taxon>Enterobacterales</taxon>
        <taxon>Morganellaceae</taxon>
        <taxon>Xenorhabdus</taxon>
    </lineage>
</organism>
<reference evidence="2" key="1">
    <citation type="submission" date="2013-07" db="EMBL/GenBank/DDBJ databases">
        <title>Sub-species coevolution in mutualistic symbiosis.</title>
        <authorList>
            <person name="Murfin K."/>
            <person name="Klassen J."/>
            <person name="Lee M."/>
            <person name="Forst S."/>
            <person name="Stock P."/>
            <person name="Goodrich-Blair H."/>
        </authorList>
    </citation>
    <scope>NUCLEOTIDE SEQUENCE [LARGE SCALE GENOMIC DNA]</scope>
    <source>
        <strain evidence="2">Kraussei Quebec</strain>
    </source>
</reference>
<accession>A0A077PFQ8</accession>
<dbReference type="OrthoDB" id="6444800at2"/>
<feature type="transmembrane region" description="Helical" evidence="1">
    <location>
        <begin position="45"/>
        <end position="65"/>
    </location>
</feature>
<keyword evidence="1" id="KW-1133">Transmembrane helix</keyword>
<comment type="caution">
    <text evidence="2">The sequence shown here is derived from an EMBL/GenBank/DDBJ whole genome shotgun (WGS) entry which is preliminary data.</text>
</comment>
<keyword evidence="1" id="KW-0812">Transmembrane</keyword>
<dbReference type="EMBL" id="CBSY010000036">
    <property type="protein sequence ID" value="CDH18534.1"/>
    <property type="molecule type" value="Genomic_DNA"/>
</dbReference>